<proteinExistence type="predicted"/>
<dbReference type="EMBL" id="NXIG01000003">
    <property type="protein sequence ID" value="RXI31814.1"/>
    <property type="molecule type" value="Genomic_DNA"/>
</dbReference>
<sequence length="223" mass="26380">MYDDAITFGQRQIKKSYRSVTGHFPSVKNNRSIGFDSSLEKTLFLYLEFDDTVETYQEQPRIMIIKNAKPQKYDVDCFVRRYKKSNLKDALIEVKYLSEFEKFKDTYEKKFNAAKIRCDEIGVDFKFLTELDFNEIYISNIDFLYRFILHPSEDKYDDIILDVLKDKKISALELANLIMKSQSEYQRVSNNIWKLVAQNILKTDLENEKVTMKSFVEINNGSN</sequence>
<dbReference type="GO" id="GO:0003676">
    <property type="term" value="F:nucleic acid binding"/>
    <property type="evidence" value="ECO:0007669"/>
    <property type="project" value="InterPro"/>
</dbReference>
<dbReference type="Proteomes" id="UP000290588">
    <property type="component" value="Unassembled WGS sequence"/>
</dbReference>
<keyword evidence="2" id="KW-0378">Hydrolase</keyword>
<reference evidence="3 5" key="1">
    <citation type="submission" date="2017-09" db="EMBL/GenBank/DDBJ databases">
        <title>Genomics of the genus Arcobacter.</title>
        <authorList>
            <person name="Perez-Cataluna A."/>
            <person name="Figueras M.J."/>
            <person name="Salas-Masso N."/>
        </authorList>
    </citation>
    <scope>NUCLEOTIDE SEQUENCE [LARGE SCALE GENOMIC DNA]</scope>
    <source>
        <strain evidence="3 5">CECT 7837</strain>
    </source>
</reference>
<dbReference type="Pfam" id="PF08722">
    <property type="entry name" value="Tn7_TnsA-like_N"/>
    <property type="match status" value="1"/>
</dbReference>
<evidence type="ECO:0000313" key="4">
    <source>
        <dbReference type="Proteomes" id="UP000262582"/>
    </source>
</evidence>
<evidence type="ECO:0000313" key="3">
    <source>
        <dbReference type="EMBL" id="RXI31814.1"/>
    </source>
</evidence>
<feature type="domain" description="TnsA endonuclease N-terminal" evidence="1">
    <location>
        <begin position="50"/>
        <end position="130"/>
    </location>
</feature>
<dbReference type="EMBL" id="CP032097">
    <property type="protein sequence ID" value="AXX96347.1"/>
    <property type="molecule type" value="Genomic_DNA"/>
</dbReference>
<keyword evidence="4" id="KW-1185">Reference proteome</keyword>
<evidence type="ECO:0000313" key="2">
    <source>
        <dbReference type="EMBL" id="AXX96347.1"/>
    </source>
</evidence>
<protein>
    <submittedName>
        <fullName evidence="2">Transposase endonuclease subunit TnsA</fullName>
    </submittedName>
</protein>
<accession>A0A347UBW9</accession>
<keyword evidence="2" id="KW-0540">Nuclease</keyword>
<name>A0A347UBW9_9BACT</name>
<dbReference type="GO" id="GO:0004519">
    <property type="term" value="F:endonuclease activity"/>
    <property type="evidence" value="ECO:0007669"/>
    <property type="project" value="UniProtKB-KW"/>
</dbReference>
<dbReference type="OrthoDB" id="881413at2"/>
<dbReference type="InterPro" id="IPR011856">
    <property type="entry name" value="tRNA_endonuc-like_dom_sf"/>
</dbReference>
<keyword evidence="2" id="KW-0255">Endonuclease</keyword>
<dbReference type="InterPro" id="IPR014833">
    <property type="entry name" value="TnsA_N"/>
</dbReference>
<gene>
    <name evidence="2" type="ORF">AELL_2743</name>
    <name evidence="3" type="ORF">CP962_03265</name>
</gene>
<evidence type="ECO:0000259" key="1">
    <source>
        <dbReference type="Pfam" id="PF08722"/>
    </source>
</evidence>
<dbReference type="Gene3D" id="3.40.1350.10">
    <property type="match status" value="1"/>
</dbReference>
<reference evidence="2 4" key="2">
    <citation type="submission" date="2018-08" db="EMBL/GenBank/DDBJ databases">
        <title>Complete genome of the Arcobacter ellisii type strain LMG 26155.</title>
        <authorList>
            <person name="Miller W.G."/>
            <person name="Yee E."/>
            <person name="Bono J.L."/>
        </authorList>
    </citation>
    <scope>NUCLEOTIDE SEQUENCE [LARGE SCALE GENOMIC DNA]</scope>
    <source>
        <strain evidence="2 4">LMG 26155</strain>
    </source>
</reference>
<dbReference type="Proteomes" id="UP000262582">
    <property type="component" value="Chromosome"/>
</dbReference>
<dbReference type="KEGG" id="aell:AELL_2743"/>
<dbReference type="AlphaFoldDB" id="A0A347UBW9"/>
<evidence type="ECO:0000313" key="5">
    <source>
        <dbReference type="Proteomes" id="UP000290588"/>
    </source>
</evidence>
<dbReference type="RefSeq" id="WP_118918482.1">
    <property type="nucleotide sequence ID" value="NZ_CP032097.1"/>
</dbReference>
<organism evidence="3 5">
    <name type="scientific">Arcobacter ellisii</name>
    <dbReference type="NCBI Taxonomy" id="913109"/>
    <lineage>
        <taxon>Bacteria</taxon>
        <taxon>Pseudomonadati</taxon>
        <taxon>Campylobacterota</taxon>
        <taxon>Epsilonproteobacteria</taxon>
        <taxon>Campylobacterales</taxon>
        <taxon>Arcobacteraceae</taxon>
        <taxon>Arcobacter</taxon>
    </lineage>
</organism>